<dbReference type="GO" id="GO:0005737">
    <property type="term" value="C:cytoplasm"/>
    <property type="evidence" value="ECO:0007669"/>
    <property type="project" value="UniProtKB-UniRule"/>
</dbReference>
<keyword evidence="15" id="KW-1185">Reference proteome</keyword>
<dbReference type="PANTHER" id="PTHR43128:SF16">
    <property type="entry name" value="L-LACTATE DEHYDROGENASE"/>
    <property type="match status" value="1"/>
</dbReference>
<dbReference type="PRINTS" id="PR00086">
    <property type="entry name" value="LLDHDRGNASE"/>
</dbReference>
<dbReference type="InterPro" id="IPR015955">
    <property type="entry name" value="Lactate_DH/Glyco_Ohase_4_C"/>
</dbReference>
<dbReference type="EMBL" id="FOTS01000004">
    <property type="protein sequence ID" value="SFL42028.1"/>
    <property type="molecule type" value="Genomic_DNA"/>
</dbReference>
<evidence type="ECO:0000256" key="4">
    <source>
        <dbReference type="ARBA" id="ARBA00023002"/>
    </source>
</evidence>
<feature type="domain" description="Lactate/malate dehydrogenase C-terminal" evidence="13">
    <location>
        <begin position="156"/>
        <end position="318"/>
    </location>
</feature>
<keyword evidence="4 11" id="KW-0560">Oxidoreductase</keyword>
<dbReference type="InterPro" id="IPR001557">
    <property type="entry name" value="L-lactate/malate_DH"/>
</dbReference>
<feature type="binding site" evidence="10">
    <location>
        <position position="106"/>
    </location>
    <ligand>
        <name>NAD(+)</name>
        <dbReference type="ChEBI" id="CHEBI:57540"/>
    </ligand>
</feature>
<evidence type="ECO:0000256" key="11">
    <source>
        <dbReference type="RuleBase" id="RU003369"/>
    </source>
</evidence>
<gene>
    <name evidence="14" type="ORF">SAMN04490355_100420</name>
</gene>
<evidence type="ECO:0000256" key="5">
    <source>
        <dbReference type="ARBA" id="ARBA00023027"/>
    </source>
</evidence>
<dbReference type="RefSeq" id="WP_090932735.1">
    <property type="nucleotide sequence ID" value="NZ_FOTS01000004.1"/>
</dbReference>
<dbReference type="PIRSF" id="PIRSF000102">
    <property type="entry name" value="Lac_mal_DH"/>
    <property type="match status" value="1"/>
</dbReference>
<dbReference type="AlphaFoldDB" id="A0A1I4HI96"/>
<feature type="binding site" evidence="9">
    <location>
        <position position="86"/>
    </location>
    <ligand>
        <name>substrate</name>
    </ligand>
</feature>
<feature type="binding site" evidence="9">
    <location>
        <position position="97"/>
    </location>
    <ligand>
        <name>substrate</name>
    </ligand>
</feature>
<dbReference type="Gene3D" id="3.40.50.720">
    <property type="entry name" value="NAD(P)-binding Rossmann-like Domain"/>
    <property type="match status" value="1"/>
</dbReference>
<sequence>MSTKNKLVIVGMGHVGAAVLNRSIAFQLVSEIAVIDVDKKRAYGEALDASHSTPCNYSQNIKVYSGGYEECRDAKVIVIAAGFAGRSLPPLKPGETRDRLRLAERNIKVVHDVMTSITRYTKEAVIIMISNPLDITTYYAANFFDYPLDRLIGTGTTLETLRFQRILADHYQIDGKNVNGFMLGEHGKSAFVAWSLTSISGIPIQQFDDYYQPKKLLDRDAIAEEVIRAASDIVDNKGWTNYGIAMGACRIAKAVLFNERSILPVSTTLQGEYGISNVALSLPCIVTENGVEQRFAVPLNEEELIKLKKSASTLTDTLGRHQILKGEMC</sequence>
<evidence type="ECO:0000256" key="7">
    <source>
        <dbReference type="NCBIfam" id="TIGR01771"/>
    </source>
</evidence>
<evidence type="ECO:0000256" key="1">
    <source>
        <dbReference type="ARBA" id="ARBA00004843"/>
    </source>
</evidence>
<dbReference type="InterPro" id="IPR022383">
    <property type="entry name" value="Lactate/malate_DH_C"/>
</dbReference>
<dbReference type="SUPFAM" id="SSF56327">
    <property type="entry name" value="LDH C-terminal domain-like"/>
    <property type="match status" value="1"/>
</dbReference>
<dbReference type="GO" id="GO:0006089">
    <property type="term" value="P:lactate metabolic process"/>
    <property type="evidence" value="ECO:0007669"/>
    <property type="project" value="TreeGrafter"/>
</dbReference>
<dbReference type="InterPro" id="IPR001236">
    <property type="entry name" value="Lactate/malate_DH_N"/>
</dbReference>
<feature type="binding site" evidence="10">
    <location>
        <position position="36"/>
    </location>
    <ligand>
        <name>NAD(+)</name>
        <dbReference type="ChEBI" id="CHEBI:57540"/>
    </ligand>
</feature>
<keyword evidence="5 10" id="KW-0520">NAD</keyword>
<evidence type="ECO:0000256" key="9">
    <source>
        <dbReference type="PIRSR" id="PIRSR000102-2"/>
    </source>
</evidence>
<reference evidence="15" key="1">
    <citation type="submission" date="2016-10" db="EMBL/GenBank/DDBJ databases">
        <authorList>
            <person name="Varghese N."/>
            <person name="Submissions S."/>
        </authorList>
    </citation>
    <scope>NUCLEOTIDE SEQUENCE [LARGE SCALE GENOMIC DNA]</scope>
    <source>
        <strain evidence="15">DSM 13327</strain>
    </source>
</reference>
<feature type="binding site" evidence="10">
    <location>
        <begin position="11"/>
        <end position="16"/>
    </location>
    <ligand>
        <name>NAD(+)</name>
        <dbReference type="ChEBI" id="CHEBI:57540"/>
    </ligand>
</feature>
<feature type="domain" description="Lactate/malate dehydrogenase N-terminal" evidence="12">
    <location>
        <begin position="6"/>
        <end position="153"/>
    </location>
</feature>
<dbReference type="EC" id="1.1.1.27" evidence="3 7"/>
<evidence type="ECO:0000256" key="6">
    <source>
        <dbReference type="ARBA" id="ARBA00049258"/>
    </source>
</evidence>
<evidence type="ECO:0000259" key="12">
    <source>
        <dbReference type="Pfam" id="PF00056"/>
    </source>
</evidence>
<protein>
    <recommendedName>
        <fullName evidence="3 7">L-lactate dehydrogenase</fullName>
        <ecNumber evidence="3 7">1.1.1.27</ecNumber>
    </recommendedName>
</protein>
<evidence type="ECO:0000256" key="3">
    <source>
        <dbReference type="ARBA" id="ARBA00012967"/>
    </source>
</evidence>
<dbReference type="SUPFAM" id="SSF51735">
    <property type="entry name" value="NAD(P)-binding Rossmann-fold domains"/>
    <property type="match status" value="1"/>
</dbReference>
<organism evidence="14 15">
    <name type="scientific">Pelosinus propionicus DSM 13327</name>
    <dbReference type="NCBI Taxonomy" id="1123291"/>
    <lineage>
        <taxon>Bacteria</taxon>
        <taxon>Bacillati</taxon>
        <taxon>Bacillota</taxon>
        <taxon>Negativicutes</taxon>
        <taxon>Selenomonadales</taxon>
        <taxon>Sporomusaceae</taxon>
        <taxon>Pelosinus</taxon>
    </lineage>
</organism>
<dbReference type="GO" id="GO:0006096">
    <property type="term" value="P:glycolytic process"/>
    <property type="evidence" value="ECO:0007669"/>
    <property type="project" value="UniProtKB-UniRule"/>
</dbReference>
<dbReference type="PANTHER" id="PTHR43128">
    <property type="entry name" value="L-2-HYDROXYCARBOXYLATE DEHYDROGENASE (NAD(P)(+))"/>
    <property type="match status" value="1"/>
</dbReference>
<dbReference type="GO" id="GO:0004459">
    <property type="term" value="F:L-lactate dehydrogenase (NAD+) activity"/>
    <property type="evidence" value="ECO:0007669"/>
    <property type="project" value="UniProtKB-UniRule"/>
</dbReference>
<feature type="binding site" evidence="9">
    <location>
        <position position="131"/>
    </location>
    <ligand>
        <name>substrate</name>
    </ligand>
</feature>
<evidence type="ECO:0000256" key="10">
    <source>
        <dbReference type="PIRSR" id="PIRSR000102-3"/>
    </source>
</evidence>
<evidence type="ECO:0000256" key="2">
    <source>
        <dbReference type="ARBA" id="ARBA00006054"/>
    </source>
</evidence>
<feature type="active site" description="Proton acceptor" evidence="8">
    <location>
        <position position="186"/>
    </location>
</feature>
<dbReference type="Gene3D" id="3.90.110.10">
    <property type="entry name" value="Lactate dehydrogenase/glycoside hydrolase, family 4, C-terminal"/>
    <property type="match status" value="1"/>
</dbReference>
<comment type="pathway">
    <text evidence="1">Fermentation; pyruvate fermentation to lactate; (S)-lactate from pyruvate: step 1/1.</text>
</comment>
<comment type="similarity">
    <text evidence="2">Belongs to the LDH/MDH superfamily. LDH family.</text>
</comment>
<proteinExistence type="inferred from homology"/>
<dbReference type="Pfam" id="PF02866">
    <property type="entry name" value="Ldh_1_C"/>
    <property type="match status" value="1"/>
</dbReference>
<feature type="binding site" evidence="9">
    <location>
        <position position="162"/>
    </location>
    <ligand>
        <name>substrate</name>
    </ligand>
</feature>
<dbReference type="STRING" id="1123291.SAMN04490355_100420"/>
<dbReference type="UniPathway" id="UPA00554">
    <property type="reaction ID" value="UER00611"/>
</dbReference>
<comment type="catalytic activity">
    <reaction evidence="6">
        <text>(S)-lactate + NAD(+) = pyruvate + NADH + H(+)</text>
        <dbReference type="Rhea" id="RHEA:23444"/>
        <dbReference type="ChEBI" id="CHEBI:15361"/>
        <dbReference type="ChEBI" id="CHEBI:15378"/>
        <dbReference type="ChEBI" id="CHEBI:16651"/>
        <dbReference type="ChEBI" id="CHEBI:57540"/>
        <dbReference type="ChEBI" id="CHEBI:57945"/>
        <dbReference type="EC" id="1.1.1.27"/>
    </reaction>
</comment>
<evidence type="ECO:0000313" key="15">
    <source>
        <dbReference type="Proteomes" id="UP000199520"/>
    </source>
</evidence>
<dbReference type="NCBIfam" id="TIGR01771">
    <property type="entry name" value="L-LDH-NAD"/>
    <property type="match status" value="1"/>
</dbReference>
<dbReference type="InterPro" id="IPR036291">
    <property type="entry name" value="NAD(P)-bd_dom_sf"/>
</dbReference>
<feature type="binding site" evidence="10">
    <location>
        <begin position="129"/>
        <end position="131"/>
    </location>
    <ligand>
        <name>NAD(+)</name>
        <dbReference type="ChEBI" id="CHEBI:57540"/>
    </ligand>
</feature>
<accession>A0A1I4HI96</accession>
<name>A0A1I4HI96_9FIRM</name>
<dbReference type="OrthoDB" id="9802969at2"/>
<dbReference type="Proteomes" id="UP000199520">
    <property type="component" value="Unassembled WGS sequence"/>
</dbReference>
<dbReference type="InterPro" id="IPR011304">
    <property type="entry name" value="L-lactate_DH"/>
</dbReference>
<evidence type="ECO:0000256" key="8">
    <source>
        <dbReference type="PIRSR" id="PIRSR000102-1"/>
    </source>
</evidence>
<evidence type="ECO:0000313" key="14">
    <source>
        <dbReference type="EMBL" id="SFL42028.1"/>
    </source>
</evidence>
<dbReference type="Pfam" id="PF00056">
    <property type="entry name" value="Ldh_1_N"/>
    <property type="match status" value="1"/>
</dbReference>
<evidence type="ECO:0000259" key="13">
    <source>
        <dbReference type="Pfam" id="PF02866"/>
    </source>
</evidence>